<keyword evidence="2" id="KW-0689">Ribosomal protein</keyword>
<dbReference type="PROSITE" id="PS01109">
    <property type="entry name" value="RIBOSOMAL_L10"/>
    <property type="match status" value="1"/>
</dbReference>
<dbReference type="SUPFAM" id="SSF160369">
    <property type="entry name" value="Ribosomal protein L10-like"/>
    <property type="match status" value="1"/>
</dbReference>
<comment type="caution">
    <text evidence="4">The sequence shown here is derived from an EMBL/GenBank/DDBJ whole genome shotgun (WGS) entry which is preliminary data.</text>
</comment>
<dbReference type="InterPro" id="IPR001790">
    <property type="entry name" value="Ribosomal_uL10"/>
</dbReference>
<dbReference type="EMBL" id="BARV01005933">
    <property type="protein sequence ID" value="GAI05385.1"/>
    <property type="molecule type" value="Genomic_DNA"/>
</dbReference>
<dbReference type="GO" id="GO:0003735">
    <property type="term" value="F:structural constituent of ribosome"/>
    <property type="evidence" value="ECO:0007669"/>
    <property type="project" value="InterPro"/>
</dbReference>
<accession>X1LSK3</accession>
<evidence type="ECO:0000256" key="3">
    <source>
        <dbReference type="ARBA" id="ARBA00023274"/>
    </source>
</evidence>
<proteinExistence type="inferred from homology"/>
<dbReference type="Pfam" id="PF00466">
    <property type="entry name" value="Ribosomal_L10"/>
    <property type="match status" value="1"/>
</dbReference>
<dbReference type="NCBIfam" id="NF000955">
    <property type="entry name" value="PRK00099.1-1"/>
    <property type="match status" value="1"/>
</dbReference>
<evidence type="ECO:0000313" key="4">
    <source>
        <dbReference type="EMBL" id="GAI05385.1"/>
    </source>
</evidence>
<comment type="similarity">
    <text evidence="1">Belongs to the universal ribosomal protein uL10 family.</text>
</comment>
<evidence type="ECO:0000256" key="2">
    <source>
        <dbReference type="ARBA" id="ARBA00022980"/>
    </source>
</evidence>
<dbReference type="CDD" id="cd05797">
    <property type="entry name" value="Ribosomal_L10"/>
    <property type="match status" value="1"/>
</dbReference>
<protein>
    <recommendedName>
        <fullName evidence="5">50S ribosomal protein L10</fullName>
    </recommendedName>
</protein>
<dbReference type="InterPro" id="IPR043141">
    <property type="entry name" value="Ribosomal_uL10-like_sf"/>
</dbReference>
<dbReference type="Gene3D" id="3.30.70.1730">
    <property type="match status" value="1"/>
</dbReference>
<sequence length="150" mass="16234">MPREKKAQTIDRLQEGFSKCSIGILTDYRGLSTPEMTILRRGLRGLGVEYKVVKNTLAQFAAERAGRNDLVSVFEGPVAIAFGYGDIAEPARALTDYINTSKASLSIKGGFLSDRLLTSEEVKTLSTLPSREILLAKVVGGMQSPITALV</sequence>
<dbReference type="GO" id="GO:0015934">
    <property type="term" value="C:large ribosomal subunit"/>
    <property type="evidence" value="ECO:0007669"/>
    <property type="project" value="InterPro"/>
</dbReference>
<reference evidence="4" key="1">
    <citation type="journal article" date="2014" name="Front. Microbiol.">
        <title>High frequency of phylogenetically diverse reductive dehalogenase-homologous genes in deep subseafloor sedimentary metagenomes.</title>
        <authorList>
            <person name="Kawai M."/>
            <person name="Futagami T."/>
            <person name="Toyoda A."/>
            <person name="Takaki Y."/>
            <person name="Nishi S."/>
            <person name="Hori S."/>
            <person name="Arai W."/>
            <person name="Tsubouchi T."/>
            <person name="Morono Y."/>
            <person name="Uchiyama I."/>
            <person name="Ito T."/>
            <person name="Fujiyama A."/>
            <person name="Inagaki F."/>
            <person name="Takami H."/>
        </authorList>
    </citation>
    <scope>NUCLEOTIDE SEQUENCE</scope>
    <source>
        <strain evidence="4">Expedition CK06-06</strain>
    </source>
</reference>
<dbReference type="InterPro" id="IPR022973">
    <property type="entry name" value="Ribosomal_uL10_bac"/>
</dbReference>
<dbReference type="InterPro" id="IPR047865">
    <property type="entry name" value="Ribosomal_uL10_bac_type"/>
</dbReference>
<dbReference type="HAMAP" id="MF_00362">
    <property type="entry name" value="Ribosomal_uL10"/>
    <property type="match status" value="1"/>
</dbReference>
<dbReference type="PANTHER" id="PTHR11560">
    <property type="entry name" value="39S RIBOSOMAL PROTEIN L10, MITOCHONDRIAL"/>
    <property type="match status" value="1"/>
</dbReference>
<gene>
    <name evidence="4" type="ORF">S06H3_12078</name>
</gene>
<dbReference type="GO" id="GO:0006412">
    <property type="term" value="P:translation"/>
    <property type="evidence" value="ECO:0007669"/>
    <property type="project" value="InterPro"/>
</dbReference>
<organism evidence="4">
    <name type="scientific">marine sediment metagenome</name>
    <dbReference type="NCBI Taxonomy" id="412755"/>
    <lineage>
        <taxon>unclassified sequences</taxon>
        <taxon>metagenomes</taxon>
        <taxon>ecological metagenomes</taxon>
    </lineage>
</organism>
<evidence type="ECO:0008006" key="5">
    <source>
        <dbReference type="Google" id="ProtNLM"/>
    </source>
</evidence>
<name>X1LSK3_9ZZZZ</name>
<feature type="non-terminal residue" evidence="4">
    <location>
        <position position="150"/>
    </location>
</feature>
<dbReference type="Gene3D" id="6.10.250.290">
    <property type="match status" value="1"/>
</dbReference>
<keyword evidence="3" id="KW-0687">Ribonucleoprotein</keyword>
<evidence type="ECO:0000256" key="1">
    <source>
        <dbReference type="ARBA" id="ARBA00008889"/>
    </source>
</evidence>
<dbReference type="InterPro" id="IPR002363">
    <property type="entry name" value="Ribosomal_uL10_CS_bac"/>
</dbReference>
<dbReference type="AlphaFoldDB" id="X1LSK3"/>